<evidence type="ECO:0000313" key="2">
    <source>
        <dbReference type="Proteomes" id="UP000654993"/>
    </source>
</evidence>
<reference evidence="1" key="2">
    <citation type="journal article" date="2021" name="Data Brief">
        <title>Draft genome sequence data of the facultative, thermophilic, xylanolytic bacterium Paenibacillus sp. strain DA-C8.</title>
        <authorList>
            <person name="Chhe C."/>
            <person name="Uke A."/>
            <person name="Baramee S."/>
            <person name="Ungkulpasvich U."/>
            <person name="Tachaapaikoon C."/>
            <person name="Pason P."/>
            <person name="Waeonukul R."/>
            <person name="Ratanakhanokchai K."/>
            <person name="Kosugi A."/>
        </authorList>
    </citation>
    <scope>NUCLEOTIDE SEQUENCE</scope>
    <source>
        <strain evidence="1">DA-C8</strain>
    </source>
</reference>
<dbReference type="Proteomes" id="UP000654993">
    <property type="component" value="Unassembled WGS sequence"/>
</dbReference>
<comment type="caution">
    <text evidence="1">The sequence shown here is derived from an EMBL/GenBank/DDBJ whole genome shotgun (WGS) entry which is preliminary data.</text>
</comment>
<evidence type="ECO:0000313" key="1">
    <source>
        <dbReference type="EMBL" id="GFR38041.1"/>
    </source>
</evidence>
<accession>A0A916QGE7</accession>
<organism evidence="1 2">
    <name type="scientific">Insulibacter thermoxylanivorax</name>
    <dbReference type="NCBI Taxonomy" id="2749268"/>
    <lineage>
        <taxon>Bacteria</taxon>
        <taxon>Bacillati</taxon>
        <taxon>Bacillota</taxon>
        <taxon>Bacilli</taxon>
        <taxon>Bacillales</taxon>
        <taxon>Paenibacillaceae</taxon>
        <taxon>Insulibacter</taxon>
    </lineage>
</organism>
<dbReference type="EMBL" id="BMAQ01000009">
    <property type="protein sequence ID" value="GFR38041.1"/>
    <property type="molecule type" value="Genomic_DNA"/>
</dbReference>
<keyword evidence="2" id="KW-1185">Reference proteome</keyword>
<dbReference type="RefSeq" id="WP_200966294.1">
    <property type="nucleotide sequence ID" value="NZ_BMAQ01000009.1"/>
</dbReference>
<gene>
    <name evidence="1" type="ORF">PRECH8_13370</name>
</gene>
<reference evidence="1" key="1">
    <citation type="submission" date="2020-08" db="EMBL/GenBank/DDBJ databases">
        <authorList>
            <person name="Uke A."/>
            <person name="Chhe C."/>
            <person name="Baramee S."/>
            <person name="Kosugi A."/>
        </authorList>
    </citation>
    <scope>NUCLEOTIDE SEQUENCE</scope>
    <source>
        <strain evidence="1">DA-C8</strain>
    </source>
</reference>
<dbReference type="AlphaFoldDB" id="A0A916QGE7"/>
<name>A0A916QGE7_9BACL</name>
<protein>
    <submittedName>
        <fullName evidence="1">Uncharacterized protein</fullName>
    </submittedName>
</protein>
<proteinExistence type="predicted"/>
<sequence length="174" mass="20132">MFHPTVYENLKVAFENYLYDLDNQEAVITITNREDILDMAVMSRQFTLQFALAGHEEPTAEVRLYSSVADLAAEILEEGDPSELCSLVIRFRYKVRDLKRCKEAEVILINIWLPELPIRQVILYPYDTASEKPDYYSVSADVRFNRRIGEGQIEDIPNLAEHMIRSLMELSGKL</sequence>